<accession>A0A1J7FML7</accession>
<name>A0A1J7FML7_LUPAN</name>
<evidence type="ECO:0000313" key="1">
    <source>
        <dbReference type="EMBL" id="OIV89195.1"/>
    </source>
</evidence>
<proteinExistence type="predicted"/>
<dbReference type="Proteomes" id="UP000188354">
    <property type="component" value="Unassembled WGS sequence"/>
</dbReference>
<dbReference type="AlphaFoldDB" id="A0A1J7FML7"/>
<sequence>MKLTSLQRTRRLETVWDEDEAKFEDVSKCRSEVSRKLMLEFKTGRGLNSLIRVEYGGWFLYAVTSTVRSKNCQVFTLLLNYALLRKEYVGRSGAEFEERLDESATVFKRNMVNRAILAAARRGR</sequence>
<dbReference type="STRING" id="3871.A0A1J7FML7"/>
<evidence type="ECO:0000313" key="2">
    <source>
        <dbReference type="Proteomes" id="UP000188354"/>
    </source>
</evidence>
<gene>
    <name evidence="1" type="ORF">TanjilG_25131</name>
</gene>
<organism evidence="1 2">
    <name type="scientific">Lupinus angustifolius</name>
    <name type="common">Narrow-leaved blue lupine</name>
    <dbReference type="NCBI Taxonomy" id="3871"/>
    <lineage>
        <taxon>Eukaryota</taxon>
        <taxon>Viridiplantae</taxon>
        <taxon>Streptophyta</taxon>
        <taxon>Embryophyta</taxon>
        <taxon>Tracheophyta</taxon>
        <taxon>Spermatophyta</taxon>
        <taxon>Magnoliopsida</taxon>
        <taxon>eudicotyledons</taxon>
        <taxon>Gunneridae</taxon>
        <taxon>Pentapetalae</taxon>
        <taxon>rosids</taxon>
        <taxon>fabids</taxon>
        <taxon>Fabales</taxon>
        <taxon>Fabaceae</taxon>
        <taxon>Papilionoideae</taxon>
        <taxon>50 kb inversion clade</taxon>
        <taxon>genistoids sensu lato</taxon>
        <taxon>core genistoids</taxon>
        <taxon>Genisteae</taxon>
        <taxon>Lupinus</taxon>
    </lineage>
</organism>
<reference evidence="1 2" key="1">
    <citation type="journal article" date="2017" name="Plant Biotechnol. J.">
        <title>A comprehensive draft genome sequence for lupin (Lupinus angustifolius), an emerging health food: insights into plant-microbe interactions and legume evolution.</title>
        <authorList>
            <person name="Hane J.K."/>
            <person name="Ming Y."/>
            <person name="Kamphuis L.G."/>
            <person name="Nelson M.N."/>
            <person name="Garg G."/>
            <person name="Atkins C.A."/>
            <person name="Bayer P.E."/>
            <person name="Bravo A."/>
            <person name="Bringans S."/>
            <person name="Cannon S."/>
            <person name="Edwards D."/>
            <person name="Foley R."/>
            <person name="Gao L.L."/>
            <person name="Harrison M.J."/>
            <person name="Huang W."/>
            <person name="Hurgobin B."/>
            <person name="Li S."/>
            <person name="Liu C.W."/>
            <person name="McGrath A."/>
            <person name="Morahan G."/>
            <person name="Murray J."/>
            <person name="Weller J."/>
            <person name="Jian J."/>
            <person name="Singh K.B."/>
        </authorList>
    </citation>
    <scope>NUCLEOTIDE SEQUENCE [LARGE SCALE GENOMIC DNA]</scope>
    <source>
        <strain evidence="2">cv. Tanjil</strain>
        <tissue evidence="1">Whole plant</tissue>
    </source>
</reference>
<dbReference type="EMBL" id="KV862346">
    <property type="protein sequence ID" value="OIV89195.1"/>
    <property type="molecule type" value="Genomic_DNA"/>
</dbReference>
<keyword evidence="2" id="KW-1185">Reference proteome</keyword>
<protein>
    <submittedName>
        <fullName evidence="1">Uncharacterized protein</fullName>
    </submittedName>
</protein>
<dbReference type="Gramene" id="OIV89195">
    <property type="protein sequence ID" value="OIV89195"/>
    <property type="gene ID" value="TanjilG_25131"/>
</dbReference>